<evidence type="ECO:0000313" key="2">
    <source>
        <dbReference type="EMBL" id="HGG03017.1"/>
    </source>
</evidence>
<reference evidence="2" key="1">
    <citation type="journal article" date="2020" name="mSystems">
        <title>Genome- and Community-Level Interaction Insights into Carbon Utilization and Element Cycling Functions of Hydrothermarchaeota in Hydrothermal Sediment.</title>
        <authorList>
            <person name="Zhou Z."/>
            <person name="Liu Y."/>
            <person name="Xu W."/>
            <person name="Pan J."/>
            <person name="Luo Z.H."/>
            <person name="Li M."/>
        </authorList>
    </citation>
    <scope>NUCLEOTIDE SEQUENCE [LARGE SCALE GENOMIC DNA]</scope>
    <source>
        <strain evidence="2">SpSt-374</strain>
    </source>
</reference>
<dbReference type="EMBL" id="DSPX01000206">
    <property type="protein sequence ID" value="HGG03017.1"/>
    <property type="molecule type" value="Genomic_DNA"/>
</dbReference>
<accession>A0A7C3VMT1</accession>
<proteinExistence type="predicted"/>
<comment type="caution">
    <text evidence="2">The sequence shown here is derived from an EMBL/GenBank/DDBJ whole genome shotgun (WGS) entry which is preliminary data.</text>
</comment>
<gene>
    <name evidence="2" type="ORF">ENR15_20830</name>
</gene>
<feature type="region of interest" description="Disordered" evidence="1">
    <location>
        <begin position="1"/>
        <end position="61"/>
    </location>
</feature>
<dbReference type="AlphaFoldDB" id="A0A7C3VMT1"/>
<organism evidence="2">
    <name type="scientific">Planktothricoides sp. SpSt-374</name>
    <dbReference type="NCBI Taxonomy" id="2282167"/>
    <lineage>
        <taxon>Bacteria</taxon>
        <taxon>Bacillati</taxon>
        <taxon>Cyanobacteriota</taxon>
        <taxon>Cyanophyceae</taxon>
        <taxon>Oscillatoriophycideae</taxon>
        <taxon>Oscillatoriales</taxon>
        <taxon>Oscillatoriaceae</taxon>
        <taxon>Planktothricoides</taxon>
    </lineage>
</organism>
<name>A0A7C3VMT1_9CYAN</name>
<sequence length="259" mass="25363">MAETPAEESEPEPTGNLSDGTNPIAEAPQEDSEAEPTGNLSDGTNPVLVMPTPEAEEEVAADTTAIESAPVADSGDGDGSNDVSSAGASVAGGPIITTSNIAGGAFIFASYSIQIAVLRGAGLLLGQLNGNGPLAFGGRSISIQARQTVSRLIVSGDSASVEAFASSLTGAGVPDNYAQALGVTMKGMISVGASGQVMSVSATKLVTGVAVYNATINALSGQALSNPPGELSCVGHSLSQLTSAAVAGAKGNVTAESAQ</sequence>
<evidence type="ECO:0000256" key="1">
    <source>
        <dbReference type="SAM" id="MobiDB-lite"/>
    </source>
</evidence>
<protein>
    <submittedName>
        <fullName evidence="2">Uncharacterized protein</fullName>
    </submittedName>
</protein>
<feature type="compositionally biased region" description="Acidic residues" evidence="1">
    <location>
        <begin position="1"/>
        <end position="11"/>
    </location>
</feature>